<dbReference type="PANTHER" id="PTHR35936">
    <property type="entry name" value="MEMBRANE-BOUND LYTIC MUREIN TRANSGLYCOSYLASE F"/>
    <property type="match status" value="1"/>
</dbReference>
<evidence type="ECO:0000313" key="9">
    <source>
        <dbReference type="Proteomes" id="UP000295611"/>
    </source>
</evidence>
<evidence type="ECO:0000259" key="6">
    <source>
        <dbReference type="SMART" id="SM00062"/>
    </source>
</evidence>
<feature type="domain" description="Ionotropic glutamate receptor C-terminal" evidence="7">
    <location>
        <begin position="36"/>
        <end position="260"/>
    </location>
</feature>
<protein>
    <submittedName>
        <fullName evidence="8">Polar amino acid transport system substrate-binding protein</fullName>
    </submittedName>
</protein>
<feature type="domain" description="Solute-binding protein family 3/N-terminal" evidence="6">
    <location>
        <begin position="36"/>
        <end position="261"/>
    </location>
</feature>
<name>A0A4R7AW80_9NEIS</name>
<evidence type="ECO:0000256" key="1">
    <source>
        <dbReference type="ARBA" id="ARBA00004196"/>
    </source>
</evidence>
<dbReference type="PANTHER" id="PTHR35936:SF17">
    <property type="entry name" value="ARGININE-BINDING EXTRACELLULAR PROTEIN ARTP"/>
    <property type="match status" value="1"/>
</dbReference>
<keyword evidence="9" id="KW-1185">Reference proteome</keyword>
<dbReference type="GO" id="GO:0030313">
    <property type="term" value="C:cell envelope"/>
    <property type="evidence" value="ECO:0007669"/>
    <property type="project" value="UniProtKB-SubCell"/>
</dbReference>
<reference evidence="8 9" key="1">
    <citation type="submission" date="2019-03" db="EMBL/GenBank/DDBJ databases">
        <title>Genomic Encyclopedia of Type Strains, Phase III (KMG-III): the genomes of soil and plant-associated and newly described type strains.</title>
        <authorList>
            <person name="Whitman W."/>
        </authorList>
    </citation>
    <scope>NUCLEOTIDE SEQUENCE [LARGE SCALE GENOMIC DNA]</scope>
    <source>
        <strain evidence="8 9">CECT 8976</strain>
    </source>
</reference>
<dbReference type="Proteomes" id="UP000295611">
    <property type="component" value="Unassembled WGS sequence"/>
</dbReference>
<gene>
    <name evidence="8" type="ORF">DFP86_11855</name>
</gene>
<dbReference type="PROSITE" id="PS51257">
    <property type="entry name" value="PROKAR_LIPOPROTEIN"/>
    <property type="match status" value="1"/>
</dbReference>
<dbReference type="InterPro" id="IPR001638">
    <property type="entry name" value="Solute-binding_3/MltF_N"/>
</dbReference>
<keyword evidence="3 5" id="KW-0732">Signal</keyword>
<evidence type="ECO:0000256" key="4">
    <source>
        <dbReference type="RuleBase" id="RU003744"/>
    </source>
</evidence>
<dbReference type="InterPro" id="IPR001320">
    <property type="entry name" value="Iontro_rcpt_C"/>
</dbReference>
<comment type="subcellular location">
    <subcellularLocation>
        <location evidence="1">Cell envelope</location>
    </subcellularLocation>
</comment>
<dbReference type="AlphaFoldDB" id="A0A4R7AW80"/>
<dbReference type="CDD" id="cd13624">
    <property type="entry name" value="PBP2_Arg_Lys_His"/>
    <property type="match status" value="1"/>
</dbReference>
<sequence>MNLTRGRRIAVFVLLSVLLAGCGQRGDTQDAAAQPEYVVGSDASYPPFESMVGANQAIEGFDVDLLRIVAAHAGFRVRFVNTPWEGIFDELRQGRRDILASAISINAERARNVDFSDPYFDARQVIAVPHGAGGIGSFADLAGERVAVQVGTSADVDLQQLVGKTSQNIVRFQTMTEAFDALKAGKVKALVGDNGVVAGFVRHSKGMFFTVEDTASFAPEHYGFAVKKGRAGLREKINAGLAAARADGSYAALYQKYFGTGQ</sequence>
<feature type="chain" id="PRO_5020361852" evidence="5">
    <location>
        <begin position="26"/>
        <end position="262"/>
    </location>
</feature>
<dbReference type="SMART" id="SM00062">
    <property type="entry name" value="PBPb"/>
    <property type="match status" value="1"/>
</dbReference>
<proteinExistence type="inferred from homology"/>
<dbReference type="SMART" id="SM00079">
    <property type="entry name" value="PBPe"/>
    <property type="match status" value="1"/>
</dbReference>
<dbReference type="PROSITE" id="PS01039">
    <property type="entry name" value="SBP_BACTERIAL_3"/>
    <property type="match status" value="1"/>
</dbReference>
<organism evidence="8 9">
    <name type="scientific">Paludibacterium purpuratum</name>
    <dbReference type="NCBI Taxonomy" id="1144873"/>
    <lineage>
        <taxon>Bacteria</taxon>
        <taxon>Pseudomonadati</taxon>
        <taxon>Pseudomonadota</taxon>
        <taxon>Betaproteobacteria</taxon>
        <taxon>Neisseriales</taxon>
        <taxon>Chromobacteriaceae</taxon>
        <taxon>Paludibacterium</taxon>
    </lineage>
</organism>
<dbReference type="InterPro" id="IPR018313">
    <property type="entry name" value="SBP_3_CS"/>
</dbReference>
<dbReference type="Gene3D" id="3.40.190.10">
    <property type="entry name" value="Periplasmic binding protein-like II"/>
    <property type="match status" value="2"/>
</dbReference>
<dbReference type="EMBL" id="SNZP01000018">
    <property type="protein sequence ID" value="TDR71643.1"/>
    <property type="molecule type" value="Genomic_DNA"/>
</dbReference>
<comment type="caution">
    <text evidence="8">The sequence shown here is derived from an EMBL/GenBank/DDBJ whole genome shotgun (WGS) entry which is preliminary data.</text>
</comment>
<dbReference type="GO" id="GO:0015276">
    <property type="term" value="F:ligand-gated monoatomic ion channel activity"/>
    <property type="evidence" value="ECO:0007669"/>
    <property type="project" value="InterPro"/>
</dbReference>
<feature type="signal peptide" evidence="5">
    <location>
        <begin position="1"/>
        <end position="25"/>
    </location>
</feature>
<evidence type="ECO:0000259" key="7">
    <source>
        <dbReference type="SMART" id="SM00079"/>
    </source>
</evidence>
<evidence type="ECO:0000256" key="5">
    <source>
        <dbReference type="SAM" id="SignalP"/>
    </source>
</evidence>
<dbReference type="Pfam" id="PF00497">
    <property type="entry name" value="SBP_bac_3"/>
    <property type="match status" value="1"/>
</dbReference>
<evidence type="ECO:0000256" key="3">
    <source>
        <dbReference type="ARBA" id="ARBA00022729"/>
    </source>
</evidence>
<evidence type="ECO:0000313" key="8">
    <source>
        <dbReference type="EMBL" id="TDR71643.1"/>
    </source>
</evidence>
<comment type="similarity">
    <text evidence="2 4">Belongs to the bacterial solute-binding protein 3 family.</text>
</comment>
<dbReference type="GO" id="GO:0016020">
    <property type="term" value="C:membrane"/>
    <property type="evidence" value="ECO:0007669"/>
    <property type="project" value="InterPro"/>
</dbReference>
<dbReference type="OrthoDB" id="368476at2"/>
<accession>A0A4R7AW80</accession>
<dbReference type="RefSeq" id="WP_133683837.1">
    <property type="nucleotide sequence ID" value="NZ_SNZP01000018.1"/>
</dbReference>
<dbReference type="SUPFAM" id="SSF53850">
    <property type="entry name" value="Periplasmic binding protein-like II"/>
    <property type="match status" value="1"/>
</dbReference>
<evidence type="ECO:0000256" key="2">
    <source>
        <dbReference type="ARBA" id="ARBA00010333"/>
    </source>
</evidence>